<organism evidence="2 4">
    <name type="scientific">Trifolium pratense</name>
    <name type="common">Red clover</name>
    <dbReference type="NCBI Taxonomy" id="57577"/>
    <lineage>
        <taxon>Eukaryota</taxon>
        <taxon>Viridiplantae</taxon>
        <taxon>Streptophyta</taxon>
        <taxon>Embryophyta</taxon>
        <taxon>Tracheophyta</taxon>
        <taxon>Spermatophyta</taxon>
        <taxon>Magnoliopsida</taxon>
        <taxon>eudicotyledons</taxon>
        <taxon>Gunneridae</taxon>
        <taxon>Pentapetalae</taxon>
        <taxon>rosids</taxon>
        <taxon>fabids</taxon>
        <taxon>Fabales</taxon>
        <taxon>Fabaceae</taxon>
        <taxon>Papilionoideae</taxon>
        <taxon>50 kb inversion clade</taxon>
        <taxon>NPAAA clade</taxon>
        <taxon>Hologalegina</taxon>
        <taxon>IRL clade</taxon>
        <taxon>Trifolieae</taxon>
        <taxon>Trifolium</taxon>
    </lineage>
</organism>
<accession>A0A2K3K1T9</accession>
<gene>
    <name evidence="3" type="ORF">L195_g035937</name>
    <name evidence="2" type="ORF">L195_g051837</name>
</gene>
<comment type="caution">
    <text evidence="2">The sequence shown here is derived from an EMBL/GenBank/DDBJ whole genome shotgun (WGS) entry which is preliminary data.</text>
</comment>
<name>A0A2K3K1T9_TRIPR</name>
<dbReference type="EMBL" id="ASHM01082347">
    <property type="protein sequence ID" value="PNX60263.1"/>
    <property type="molecule type" value="Genomic_DNA"/>
</dbReference>
<reference evidence="2 4" key="1">
    <citation type="journal article" date="2014" name="Am. J. Bot.">
        <title>Genome assembly and annotation for red clover (Trifolium pratense; Fabaceae).</title>
        <authorList>
            <person name="Istvanek J."/>
            <person name="Jaros M."/>
            <person name="Krenek A."/>
            <person name="Repkova J."/>
        </authorList>
    </citation>
    <scope>NUCLEOTIDE SEQUENCE [LARGE SCALE GENOMIC DNA]</scope>
    <source>
        <strain evidence="4">cv. Tatra</strain>
        <tissue evidence="2">Young leaves</tissue>
    </source>
</reference>
<evidence type="ECO:0000313" key="2">
    <source>
        <dbReference type="EMBL" id="PNX60263.1"/>
    </source>
</evidence>
<dbReference type="EMBL" id="ASHM01036955">
    <property type="protein sequence ID" value="PNX79945.1"/>
    <property type="molecule type" value="Genomic_DNA"/>
</dbReference>
<dbReference type="ExpressionAtlas" id="A0A2K3K1T9">
    <property type="expression patterns" value="baseline"/>
</dbReference>
<protein>
    <submittedName>
        <fullName evidence="2">Root phototropism protein 3-like</fullName>
    </submittedName>
</protein>
<evidence type="ECO:0000313" key="4">
    <source>
        <dbReference type="Proteomes" id="UP000236291"/>
    </source>
</evidence>
<feature type="region of interest" description="Disordered" evidence="1">
    <location>
        <begin position="1"/>
        <end position="20"/>
    </location>
</feature>
<dbReference type="Proteomes" id="UP000236291">
    <property type="component" value="Unassembled WGS sequence"/>
</dbReference>
<sequence>MWESESETAAGREYGGGVLTSTKHGVKIEGFYQRENSWFVSSDIPSDLQVQIAEANFHLHK</sequence>
<feature type="non-terminal residue" evidence="2">
    <location>
        <position position="61"/>
    </location>
</feature>
<proteinExistence type="predicted"/>
<reference evidence="2 4" key="2">
    <citation type="journal article" date="2017" name="Front. Plant Sci.">
        <title>Gene Classification and Mining of Molecular Markers Useful in Red Clover (Trifolium pratense) Breeding.</title>
        <authorList>
            <person name="Istvanek J."/>
            <person name="Dluhosova J."/>
            <person name="Dluhos P."/>
            <person name="Patkova L."/>
            <person name="Nedelnik J."/>
            <person name="Repkova J."/>
        </authorList>
    </citation>
    <scope>NUCLEOTIDE SEQUENCE [LARGE SCALE GENOMIC DNA]</scope>
    <source>
        <strain evidence="4">cv. Tatra</strain>
        <tissue evidence="2">Young leaves</tissue>
    </source>
</reference>
<dbReference type="AlphaFoldDB" id="A0A2K3K1T9"/>
<evidence type="ECO:0000313" key="3">
    <source>
        <dbReference type="EMBL" id="PNX79945.1"/>
    </source>
</evidence>
<dbReference type="STRING" id="57577.A0A2K3K1T9"/>
<evidence type="ECO:0000256" key="1">
    <source>
        <dbReference type="SAM" id="MobiDB-lite"/>
    </source>
</evidence>